<evidence type="ECO:0000313" key="1">
    <source>
        <dbReference type="EMBL" id="CAH2064591.1"/>
    </source>
</evidence>
<reference evidence="1" key="1">
    <citation type="submission" date="2022-03" db="EMBL/GenBank/DDBJ databases">
        <authorList>
            <person name="Martin H S."/>
        </authorList>
    </citation>
    <scope>NUCLEOTIDE SEQUENCE</scope>
</reference>
<sequence length="241" mass="27424">MTGFTALRDVSNAFENDLRQISTELFTAKAGDSFEDILSKKLRDITLFTSKLRLLRAKPLASTPQISEGDKTNVISNYEETAVSAILDQHTVKSFTQTHAVKSLLIASNHSLDSEMRERKIQIQEQLMKYGQLEGQVISLHARLREKELQHASVQAQWHEQLGKLRTIRASAVDTDEEDFDGPLYEKLRKLVEKLELMRWMLLKLVTARTAGYDWLADPHGRLAALKLSRAANSVDSFLWE</sequence>
<gene>
    <name evidence="1" type="ORF">IPOD504_LOCUS12812</name>
</gene>
<protein>
    <recommendedName>
        <fullName evidence="3">Centromere protein H C-terminal domain-containing protein</fullName>
    </recommendedName>
</protein>
<name>A0ABN8IUK6_9NEOP</name>
<proteinExistence type="predicted"/>
<keyword evidence="2" id="KW-1185">Reference proteome</keyword>
<evidence type="ECO:0000313" key="2">
    <source>
        <dbReference type="Proteomes" id="UP000837857"/>
    </source>
</evidence>
<organism evidence="1 2">
    <name type="scientific">Iphiclides podalirius</name>
    <name type="common">scarce swallowtail</name>
    <dbReference type="NCBI Taxonomy" id="110791"/>
    <lineage>
        <taxon>Eukaryota</taxon>
        <taxon>Metazoa</taxon>
        <taxon>Ecdysozoa</taxon>
        <taxon>Arthropoda</taxon>
        <taxon>Hexapoda</taxon>
        <taxon>Insecta</taxon>
        <taxon>Pterygota</taxon>
        <taxon>Neoptera</taxon>
        <taxon>Endopterygota</taxon>
        <taxon>Lepidoptera</taxon>
        <taxon>Glossata</taxon>
        <taxon>Ditrysia</taxon>
        <taxon>Papilionoidea</taxon>
        <taxon>Papilionidae</taxon>
        <taxon>Papilioninae</taxon>
        <taxon>Iphiclides</taxon>
    </lineage>
</organism>
<feature type="non-terminal residue" evidence="1">
    <location>
        <position position="1"/>
    </location>
</feature>
<dbReference type="EMBL" id="OW152842">
    <property type="protein sequence ID" value="CAH2064591.1"/>
    <property type="molecule type" value="Genomic_DNA"/>
</dbReference>
<accession>A0ABN8IUK6</accession>
<dbReference type="Proteomes" id="UP000837857">
    <property type="component" value="Chromosome 30"/>
</dbReference>
<evidence type="ECO:0008006" key="3">
    <source>
        <dbReference type="Google" id="ProtNLM"/>
    </source>
</evidence>